<protein>
    <recommendedName>
        <fullName evidence="6 7">Glutaminase</fullName>
        <ecNumber evidence="3 7">3.5.1.2</ecNumber>
    </recommendedName>
</protein>
<feature type="binding site" evidence="7">
    <location>
        <position position="185"/>
    </location>
    <ligand>
        <name>substrate</name>
    </ligand>
</feature>
<dbReference type="Proteomes" id="UP000188342">
    <property type="component" value="Unassembled WGS sequence"/>
</dbReference>
<comment type="similarity">
    <text evidence="1 7">Belongs to the glutaminase family.</text>
</comment>
<evidence type="ECO:0000256" key="5">
    <source>
        <dbReference type="ARBA" id="ARBA00049534"/>
    </source>
</evidence>
<dbReference type="EMBL" id="FUKQ01000032">
    <property type="protein sequence ID" value="SJN32112.1"/>
    <property type="molecule type" value="Genomic_DNA"/>
</dbReference>
<evidence type="ECO:0000256" key="1">
    <source>
        <dbReference type="ARBA" id="ARBA00011076"/>
    </source>
</evidence>
<feature type="binding site" evidence="7">
    <location>
        <position position="237"/>
    </location>
    <ligand>
        <name>substrate</name>
    </ligand>
</feature>
<evidence type="ECO:0000256" key="7">
    <source>
        <dbReference type="HAMAP-Rule" id="MF_00313"/>
    </source>
</evidence>
<evidence type="ECO:0000256" key="2">
    <source>
        <dbReference type="ARBA" id="ARBA00011881"/>
    </source>
</evidence>
<dbReference type="AlphaFoldDB" id="A0A1R4JJD4"/>
<evidence type="ECO:0000256" key="4">
    <source>
        <dbReference type="ARBA" id="ARBA00022801"/>
    </source>
</evidence>
<accession>A0A1R4JJD4</accession>
<dbReference type="PANTHER" id="PTHR12544:SF29">
    <property type="entry name" value="GLUTAMINASE"/>
    <property type="match status" value="1"/>
</dbReference>
<comment type="subunit">
    <text evidence="2 7">Homotetramer.</text>
</comment>
<dbReference type="EC" id="3.5.1.2" evidence="3 7"/>
<gene>
    <name evidence="7" type="primary">glsA</name>
    <name evidence="8" type="ORF">FM114_07875</name>
</gene>
<feature type="binding site" evidence="7">
    <location>
        <position position="113"/>
    </location>
    <ligand>
        <name>substrate</name>
    </ligand>
</feature>
<keyword evidence="4 7" id="KW-0378">Hydrolase</keyword>
<dbReference type="Pfam" id="PF04960">
    <property type="entry name" value="Glutaminase"/>
    <property type="match status" value="1"/>
</dbReference>
<sequence length="305" mass="32628">MDDLTGYLADVHRRVLPFTDGEVASYIPALAEADPEPFGIAIATVDGQLHEAGDSRTQFSLQSVSKPFTYALALQEAGFEAVDAAIDVEPSGEAYNMISLQDETGHPDNALINAGAIAATSLLPHKGRMSRLLRFYSSLADRQLHADASIAMEEVENGHRNLAMAHLMRSFDVLGDDPVETTRDYCAACATMITAADLAWMAATLANSGRQPTTGEQLVEPLVVQRVLSVMTMSGMYDEAGWWMVRVGLPGKSGVGGGLIAVAPGQLGLAAFSPRLNEHGSSVRGVRTCEVVSRELDLHVMGSRR</sequence>
<dbReference type="Gene3D" id="3.40.710.10">
    <property type="entry name" value="DD-peptidase/beta-lactamase superfamily"/>
    <property type="match status" value="1"/>
</dbReference>
<dbReference type="InterPro" id="IPR015868">
    <property type="entry name" value="Glutaminase"/>
</dbReference>
<dbReference type="RefSeq" id="WP_179110652.1">
    <property type="nucleotide sequence ID" value="NZ_FUKQ01000032.1"/>
</dbReference>
<evidence type="ECO:0000313" key="9">
    <source>
        <dbReference type="Proteomes" id="UP000188342"/>
    </source>
</evidence>
<dbReference type="PANTHER" id="PTHR12544">
    <property type="entry name" value="GLUTAMINASE"/>
    <property type="match status" value="1"/>
</dbReference>
<feature type="binding site" evidence="7">
    <location>
        <position position="63"/>
    </location>
    <ligand>
        <name>substrate</name>
    </ligand>
</feature>
<feature type="binding site" evidence="7">
    <location>
        <position position="161"/>
    </location>
    <ligand>
        <name>substrate</name>
    </ligand>
</feature>
<dbReference type="SUPFAM" id="SSF56601">
    <property type="entry name" value="beta-lactamase/transpeptidase-like"/>
    <property type="match status" value="1"/>
</dbReference>
<dbReference type="GO" id="GO:0006543">
    <property type="term" value="P:L-glutamine catabolic process"/>
    <property type="evidence" value="ECO:0007669"/>
    <property type="project" value="TreeGrafter"/>
</dbReference>
<dbReference type="GO" id="GO:0006537">
    <property type="term" value="P:glutamate biosynthetic process"/>
    <property type="evidence" value="ECO:0007669"/>
    <property type="project" value="TreeGrafter"/>
</dbReference>
<evidence type="ECO:0000256" key="6">
    <source>
        <dbReference type="ARBA" id="ARBA00070405"/>
    </source>
</evidence>
<dbReference type="STRING" id="1255658.FM114_07875"/>
<dbReference type="HAMAP" id="MF_00313">
    <property type="entry name" value="Glutaminase"/>
    <property type="match status" value="1"/>
</dbReference>
<dbReference type="FunFam" id="3.40.710.10:FF:000005">
    <property type="entry name" value="Glutaminase"/>
    <property type="match status" value="1"/>
</dbReference>
<dbReference type="InterPro" id="IPR012338">
    <property type="entry name" value="Beta-lactam/transpept-like"/>
</dbReference>
<feature type="binding site" evidence="7">
    <location>
        <position position="255"/>
    </location>
    <ligand>
        <name>substrate</name>
    </ligand>
</feature>
<organism evidence="8 9">
    <name type="scientific">Luteococcus japonicus LSP_Lj1</name>
    <dbReference type="NCBI Taxonomy" id="1255658"/>
    <lineage>
        <taxon>Bacteria</taxon>
        <taxon>Bacillati</taxon>
        <taxon>Actinomycetota</taxon>
        <taxon>Actinomycetes</taxon>
        <taxon>Propionibacteriales</taxon>
        <taxon>Propionibacteriaceae</taxon>
        <taxon>Luteococcus</taxon>
    </lineage>
</organism>
<evidence type="ECO:0000313" key="8">
    <source>
        <dbReference type="EMBL" id="SJN32112.1"/>
    </source>
</evidence>
<proteinExistence type="inferred from homology"/>
<dbReference type="GO" id="GO:0004359">
    <property type="term" value="F:glutaminase activity"/>
    <property type="evidence" value="ECO:0007669"/>
    <property type="project" value="UniProtKB-UniRule"/>
</dbReference>
<name>A0A1R4JJD4_9ACTN</name>
<feature type="binding site" evidence="7">
    <location>
        <position position="154"/>
    </location>
    <ligand>
        <name>substrate</name>
    </ligand>
</feature>
<reference evidence="8 9" key="1">
    <citation type="submission" date="2017-02" db="EMBL/GenBank/DDBJ databases">
        <authorList>
            <person name="Peterson S.W."/>
        </authorList>
    </citation>
    <scope>NUCLEOTIDE SEQUENCE [LARGE SCALE GENOMIC DNA]</scope>
    <source>
        <strain evidence="8 9">LSP_Lj1</strain>
    </source>
</reference>
<evidence type="ECO:0000256" key="3">
    <source>
        <dbReference type="ARBA" id="ARBA00012918"/>
    </source>
</evidence>
<keyword evidence="7" id="KW-0007">Acetylation</keyword>
<dbReference type="NCBIfam" id="TIGR03814">
    <property type="entry name" value="Gln_ase"/>
    <property type="match status" value="1"/>
</dbReference>
<keyword evidence="9" id="KW-1185">Reference proteome</keyword>
<comment type="catalytic activity">
    <reaction evidence="5 7">
        <text>L-glutamine + H2O = L-glutamate + NH4(+)</text>
        <dbReference type="Rhea" id="RHEA:15889"/>
        <dbReference type="ChEBI" id="CHEBI:15377"/>
        <dbReference type="ChEBI" id="CHEBI:28938"/>
        <dbReference type="ChEBI" id="CHEBI:29985"/>
        <dbReference type="ChEBI" id="CHEBI:58359"/>
        <dbReference type="EC" id="3.5.1.2"/>
    </reaction>
</comment>